<feature type="non-terminal residue" evidence="1">
    <location>
        <position position="1"/>
    </location>
</feature>
<dbReference type="Proteomes" id="UP000265520">
    <property type="component" value="Unassembled WGS sequence"/>
</dbReference>
<organism evidence="1 2">
    <name type="scientific">Trifolium medium</name>
    <dbReference type="NCBI Taxonomy" id="97028"/>
    <lineage>
        <taxon>Eukaryota</taxon>
        <taxon>Viridiplantae</taxon>
        <taxon>Streptophyta</taxon>
        <taxon>Embryophyta</taxon>
        <taxon>Tracheophyta</taxon>
        <taxon>Spermatophyta</taxon>
        <taxon>Magnoliopsida</taxon>
        <taxon>eudicotyledons</taxon>
        <taxon>Gunneridae</taxon>
        <taxon>Pentapetalae</taxon>
        <taxon>rosids</taxon>
        <taxon>fabids</taxon>
        <taxon>Fabales</taxon>
        <taxon>Fabaceae</taxon>
        <taxon>Papilionoideae</taxon>
        <taxon>50 kb inversion clade</taxon>
        <taxon>NPAAA clade</taxon>
        <taxon>Hologalegina</taxon>
        <taxon>IRL clade</taxon>
        <taxon>Trifolieae</taxon>
        <taxon>Trifolium</taxon>
    </lineage>
</organism>
<dbReference type="AlphaFoldDB" id="A0A392TUC6"/>
<sequence length="29" mass="2817">INGFGGLTMEEATPSGTCEGVCPGVEACS</sequence>
<name>A0A392TUC6_9FABA</name>
<reference evidence="1 2" key="1">
    <citation type="journal article" date="2018" name="Front. Plant Sci.">
        <title>Red Clover (Trifolium pratense) and Zigzag Clover (T. medium) - A Picture of Genomic Similarities and Differences.</title>
        <authorList>
            <person name="Dluhosova J."/>
            <person name="Istvanek J."/>
            <person name="Nedelnik J."/>
            <person name="Repkova J."/>
        </authorList>
    </citation>
    <scope>NUCLEOTIDE SEQUENCE [LARGE SCALE GENOMIC DNA]</scope>
    <source>
        <strain evidence="2">cv. 10/8</strain>
        <tissue evidence="1">Leaf</tissue>
    </source>
</reference>
<accession>A0A392TUC6</accession>
<proteinExistence type="predicted"/>
<protein>
    <submittedName>
        <fullName evidence="1">Uncharacterized protein</fullName>
    </submittedName>
</protein>
<evidence type="ECO:0000313" key="2">
    <source>
        <dbReference type="Proteomes" id="UP000265520"/>
    </source>
</evidence>
<comment type="caution">
    <text evidence="1">The sequence shown here is derived from an EMBL/GenBank/DDBJ whole genome shotgun (WGS) entry which is preliminary data.</text>
</comment>
<evidence type="ECO:0000313" key="1">
    <source>
        <dbReference type="EMBL" id="MCI64508.1"/>
    </source>
</evidence>
<keyword evidence="2" id="KW-1185">Reference proteome</keyword>
<dbReference type="EMBL" id="LXQA010657426">
    <property type="protein sequence ID" value="MCI64508.1"/>
    <property type="molecule type" value="Genomic_DNA"/>
</dbReference>